<dbReference type="EMBL" id="JBHSDC010000004">
    <property type="protein sequence ID" value="MFC4231406.1"/>
    <property type="molecule type" value="Genomic_DNA"/>
</dbReference>
<evidence type="ECO:0000313" key="2">
    <source>
        <dbReference type="Proteomes" id="UP001595906"/>
    </source>
</evidence>
<dbReference type="Proteomes" id="UP001595906">
    <property type="component" value="Unassembled WGS sequence"/>
</dbReference>
<comment type="caution">
    <text evidence="1">The sequence shown here is derived from an EMBL/GenBank/DDBJ whole genome shotgun (WGS) entry which is preliminary data.</text>
</comment>
<proteinExistence type="predicted"/>
<keyword evidence="2" id="KW-1185">Reference proteome</keyword>
<reference evidence="2" key="1">
    <citation type="journal article" date="2019" name="Int. J. Syst. Evol. Microbiol.">
        <title>The Global Catalogue of Microorganisms (GCM) 10K type strain sequencing project: providing services to taxonomists for standard genome sequencing and annotation.</title>
        <authorList>
            <consortium name="The Broad Institute Genomics Platform"/>
            <consortium name="The Broad Institute Genome Sequencing Center for Infectious Disease"/>
            <person name="Wu L."/>
            <person name="Ma J."/>
        </authorList>
    </citation>
    <scope>NUCLEOTIDE SEQUENCE [LARGE SCALE GENOMIC DNA]</scope>
    <source>
        <strain evidence="2">CECT 8010</strain>
    </source>
</reference>
<organism evidence="1 2">
    <name type="scientific">Parasediminibacterium paludis</name>
    <dbReference type="NCBI Taxonomy" id="908966"/>
    <lineage>
        <taxon>Bacteria</taxon>
        <taxon>Pseudomonadati</taxon>
        <taxon>Bacteroidota</taxon>
        <taxon>Chitinophagia</taxon>
        <taxon>Chitinophagales</taxon>
        <taxon>Chitinophagaceae</taxon>
        <taxon>Parasediminibacterium</taxon>
    </lineage>
</organism>
<protein>
    <submittedName>
        <fullName evidence="1">Uncharacterized protein</fullName>
    </submittedName>
</protein>
<gene>
    <name evidence="1" type="ORF">ACFOW1_05860</name>
</gene>
<dbReference type="RefSeq" id="WP_379012854.1">
    <property type="nucleotide sequence ID" value="NZ_JBHSDC010000004.1"/>
</dbReference>
<evidence type="ECO:0000313" key="1">
    <source>
        <dbReference type="EMBL" id="MFC4231406.1"/>
    </source>
</evidence>
<accession>A0ABV8PWM9</accession>
<sequence length="104" mass="12211">MISDTATGKYQIEGGKLILAYDPRPIDTSGLSYMRSIGFKLDEPLNLKSDAGLPHVFYLRNNKLFHSLQDGKIVKRATKYNKRRKYLFFGSHYYKRQWYLTKVE</sequence>
<name>A0ABV8PWM9_9BACT</name>